<dbReference type="Proteomes" id="UP000799755">
    <property type="component" value="Unassembled WGS sequence"/>
</dbReference>
<comment type="caution">
    <text evidence="1">The sequence shown here is derived from an EMBL/GenBank/DDBJ whole genome shotgun (WGS) entry which is preliminary data.</text>
</comment>
<evidence type="ECO:0000313" key="2">
    <source>
        <dbReference type="Proteomes" id="UP000799755"/>
    </source>
</evidence>
<protein>
    <submittedName>
        <fullName evidence="1">Uncharacterized protein</fullName>
    </submittedName>
</protein>
<gene>
    <name evidence="1" type="ORF">BDR25DRAFT_102151</name>
</gene>
<name>A0ACB6R858_9PLEO</name>
<reference evidence="1" key="1">
    <citation type="journal article" date="2020" name="Stud. Mycol.">
        <title>101 Dothideomycetes genomes: a test case for predicting lifestyles and emergence of pathogens.</title>
        <authorList>
            <person name="Haridas S."/>
            <person name="Albert R."/>
            <person name="Binder M."/>
            <person name="Bloem J."/>
            <person name="Labutti K."/>
            <person name="Salamov A."/>
            <person name="Andreopoulos B."/>
            <person name="Baker S."/>
            <person name="Barry K."/>
            <person name="Bills G."/>
            <person name="Bluhm B."/>
            <person name="Cannon C."/>
            <person name="Castanera R."/>
            <person name="Culley D."/>
            <person name="Daum C."/>
            <person name="Ezra D."/>
            <person name="Gonzalez J."/>
            <person name="Henrissat B."/>
            <person name="Kuo A."/>
            <person name="Liang C."/>
            <person name="Lipzen A."/>
            <person name="Lutzoni F."/>
            <person name="Magnuson J."/>
            <person name="Mondo S."/>
            <person name="Nolan M."/>
            <person name="Ohm R."/>
            <person name="Pangilinan J."/>
            <person name="Park H.-J."/>
            <person name="Ramirez L."/>
            <person name="Alfaro M."/>
            <person name="Sun H."/>
            <person name="Tritt A."/>
            <person name="Yoshinaga Y."/>
            <person name="Zwiers L.-H."/>
            <person name="Turgeon B."/>
            <person name="Goodwin S."/>
            <person name="Spatafora J."/>
            <person name="Crous P."/>
            <person name="Grigoriev I."/>
        </authorList>
    </citation>
    <scope>NUCLEOTIDE SEQUENCE</scope>
    <source>
        <strain evidence="1">ATCC 200398</strain>
    </source>
</reference>
<keyword evidence="2" id="KW-1185">Reference proteome</keyword>
<evidence type="ECO:0000313" key="1">
    <source>
        <dbReference type="EMBL" id="KAF2475366.1"/>
    </source>
</evidence>
<proteinExistence type="predicted"/>
<sequence>MWSMAFSVMLSTVHTTDQTFPTLLVSECAVNIWDGMERYTIGIYIQYWYRPVWMDSCFGSVPVMRQGNHGSDVAWSLEELDRVNFDRLCMELCRSCSE</sequence>
<accession>A0ACB6R858</accession>
<dbReference type="EMBL" id="MU003496">
    <property type="protein sequence ID" value="KAF2475366.1"/>
    <property type="molecule type" value="Genomic_DNA"/>
</dbReference>
<organism evidence="1 2">
    <name type="scientific">Lindgomyces ingoldianus</name>
    <dbReference type="NCBI Taxonomy" id="673940"/>
    <lineage>
        <taxon>Eukaryota</taxon>
        <taxon>Fungi</taxon>
        <taxon>Dikarya</taxon>
        <taxon>Ascomycota</taxon>
        <taxon>Pezizomycotina</taxon>
        <taxon>Dothideomycetes</taxon>
        <taxon>Pleosporomycetidae</taxon>
        <taxon>Pleosporales</taxon>
        <taxon>Lindgomycetaceae</taxon>
        <taxon>Lindgomyces</taxon>
    </lineage>
</organism>